<dbReference type="GeneID" id="42000344"/>
<accession>A0A366QPZ9</accession>
<comment type="caution">
    <text evidence="1">The sequence shown here is derived from an EMBL/GenBank/DDBJ whole genome shotgun (WGS) entry which is preliminary data.</text>
</comment>
<evidence type="ECO:0000313" key="1">
    <source>
        <dbReference type="EMBL" id="RBR06802.1"/>
    </source>
</evidence>
<organism evidence="1 2">
    <name type="scientific">Fusarium coffeatum</name>
    <dbReference type="NCBI Taxonomy" id="231269"/>
    <lineage>
        <taxon>Eukaryota</taxon>
        <taxon>Fungi</taxon>
        <taxon>Dikarya</taxon>
        <taxon>Ascomycota</taxon>
        <taxon>Pezizomycotina</taxon>
        <taxon>Sordariomycetes</taxon>
        <taxon>Hypocreomycetidae</taxon>
        <taxon>Hypocreales</taxon>
        <taxon>Nectriaceae</taxon>
        <taxon>Fusarium</taxon>
        <taxon>Fusarium incarnatum-equiseti species complex</taxon>
    </lineage>
</organism>
<dbReference type="RefSeq" id="XP_031010879.1">
    <property type="nucleotide sequence ID" value="XM_031165048.1"/>
</dbReference>
<evidence type="ECO:0000313" key="2">
    <source>
        <dbReference type="Proteomes" id="UP000253153"/>
    </source>
</evidence>
<proteinExistence type="predicted"/>
<keyword evidence="2" id="KW-1185">Reference proteome</keyword>
<name>A0A366QPZ9_9HYPO</name>
<dbReference type="AlphaFoldDB" id="A0A366QPZ9"/>
<dbReference type="EMBL" id="QKXC01000335">
    <property type="protein sequence ID" value="RBR06802.1"/>
    <property type="molecule type" value="Genomic_DNA"/>
</dbReference>
<protein>
    <submittedName>
        <fullName evidence="1">Uncharacterized protein</fullName>
    </submittedName>
</protein>
<sequence>MTDLWRVGSGGLYLGEMNPRGWSQGIPYLNYPLYRGLEEKGPKVNGHLPPLCASKPLVGLPQRIVKRTKQFDAIITSLHGVHGSDWCKAFLDTLMNEKEVDESWPGRLIWAAAQRDDMIQFMEPWRKVGLELAKILPKAKYPSREAAGYRAPFIDVALGSSLGFFCFLDLDWDTQFSAAVVTSIAYWTDMASGGDAPQGDLAKIFDVLPSLARACATGQADNLSPMKVLAMEYLLVQKVQSHTGPPPTLRDIWMIAFSDNRSHDDTRCSMAWAICHDLYDLPRDLSSGNMVNAAIWALFSGYSARAIVNWLRESLVIGTGRNSTSCATKSLLATAFVHACNPRWAINGLASTHCHDWPRAPLPSTPRKDILQLSGADMSGFDHQGTSPCECRPTDASNTLARAVQDVLTGSVERFTSAEERLQAHCMGMSALVKHDWDMLIKISRKAWSTFLQDLDAIADWVDGKCA</sequence>
<reference evidence="1 2" key="1">
    <citation type="submission" date="2018-06" db="EMBL/GenBank/DDBJ databases">
        <title>Fusarium incarnatum-equiseti species complex species 28.</title>
        <authorList>
            <person name="Gardiner D.M."/>
        </authorList>
    </citation>
    <scope>NUCLEOTIDE SEQUENCE [LARGE SCALE GENOMIC DNA]</scope>
    <source>
        <strain evidence="1 2">FIESC_28</strain>
    </source>
</reference>
<dbReference type="Proteomes" id="UP000253153">
    <property type="component" value="Unassembled WGS sequence"/>
</dbReference>
<dbReference type="OrthoDB" id="5151740at2759"/>
<gene>
    <name evidence="1" type="ORF">FIESC28_10918</name>
</gene>